<dbReference type="EMBL" id="KV454476">
    <property type="protein sequence ID" value="ODV62957.1"/>
    <property type="molecule type" value="Genomic_DNA"/>
</dbReference>
<dbReference type="STRING" id="1344418.A0A1D2VN08"/>
<dbReference type="Pfam" id="PF01868">
    <property type="entry name" value="RNase_P-MRP_p29"/>
    <property type="match status" value="1"/>
</dbReference>
<comment type="subcellular location">
    <subcellularLocation>
        <location evidence="1">Nucleus</location>
    </subcellularLocation>
</comment>
<evidence type="ECO:0000256" key="1">
    <source>
        <dbReference type="ARBA" id="ARBA00004123"/>
    </source>
</evidence>
<feature type="compositionally biased region" description="Low complexity" evidence="3">
    <location>
        <begin position="7"/>
        <end position="20"/>
    </location>
</feature>
<dbReference type="GO" id="GO:0005634">
    <property type="term" value="C:nucleus"/>
    <property type="evidence" value="ECO:0007669"/>
    <property type="project" value="UniProtKB-SubCell"/>
</dbReference>
<dbReference type="InterPro" id="IPR016848">
    <property type="entry name" value="RNase_P/MRP_Rpp29-subunit"/>
</dbReference>
<evidence type="ECO:0000256" key="3">
    <source>
        <dbReference type="SAM" id="MobiDB-lite"/>
    </source>
</evidence>
<sequence>MHTLQTGSVESNGVSSSSSNDANDGGKYNENDPIKKNKYVNWRVGYINPEAFYSKEDQSEEKANKNRNNKQYSEKIQKAQRRNNTRTMLRKYITETMSHQRKMEKKLKTIKRNTKKKYEKKKMQPKMQLELNKIPGFNKIPKFEDYLNLNKMWLSYIIELLNIDKYLSTDGKMAKDGEIDFKNLKFQNLLAKLSSADFNGCLLEVLKSNNKSSINLTGIVLYEFKSHFLMAVPQRFKRFDNLEGESGEEMDLENDFNYTNRELVGGLRLVEKNGSTFRFYVPLNKDENNEFSVLSLGLDNEDVSDREETSQEGATEGAVHYHQSRECLEFVLIGSRLNLRSSDRTNKKFKNHAIDDLVV</sequence>
<dbReference type="PANTHER" id="PTHR13348">
    <property type="entry name" value="RIBONUCLEASE P SUBUNIT P29"/>
    <property type="match status" value="1"/>
</dbReference>
<organism evidence="4 5">
    <name type="scientific">Ascoidea rubescens DSM 1968</name>
    <dbReference type="NCBI Taxonomy" id="1344418"/>
    <lineage>
        <taxon>Eukaryota</taxon>
        <taxon>Fungi</taxon>
        <taxon>Dikarya</taxon>
        <taxon>Ascomycota</taxon>
        <taxon>Saccharomycotina</taxon>
        <taxon>Saccharomycetes</taxon>
        <taxon>Ascoideaceae</taxon>
        <taxon>Ascoidea</taxon>
    </lineage>
</organism>
<protein>
    <submittedName>
        <fullName evidence="4">RNase P/MRP, p29 subunit</fullName>
    </submittedName>
</protein>
<dbReference type="GO" id="GO:0001682">
    <property type="term" value="P:tRNA 5'-leader removal"/>
    <property type="evidence" value="ECO:0007669"/>
    <property type="project" value="InterPro"/>
</dbReference>
<keyword evidence="5" id="KW-1185">Reference proteome</keyword>
<dbReference type="GeneID" id="30968032"/>
<evidence type="ECO:0000313" key="4">
    <source>
        <dbReference type="EMBL" id="ODV62957.1"/>
    </source>
</evidence>
<dbReference type="AlphaFoldDB" id="A0A1D2VN08"/>
<proteinExistence type="inferred from homology"/>
<dbReference type="GO" id="GO:0030677">
    <property type="term" value="C:ribonuclease P complex"/>
    <property type="evidence" value="ECO:0007669"/>
    <property type="project" value="InterPro"/>
</dbReference>
<dbReference type="OrthoDB" id="124041at2759"/>
<evidence type="ECO:0000256" key="2">
    <source>
        <dbReference type="ARBA" id="ARBA00006181"/>
    </source>
</evidence>
<dbReference type="RefSeq" id="XP_020049264.1">
    <property type="nucleotide sequence ID" value="XM_020194396.1"/>
</dbReference>
<accession>A0A1D2VN08</accession>
<gene>
    <name evidence="4" type="ORF">ASCRUDRAFT_79567</name>
</gene>
<dbReference type="SUPFAM" id="SSF101744">
    <property type="entry name" value="Rof/RNase P subunit-like"/>
    <property type="match status" value="1"/>
</dbReference>
<dbReference type="GO" id="GO:0033204">
    <property type="term" value="F:ribonuclease P RNA binding"/>
    <property type="evidence" value="ECO:0007669"/>
    <property type="project" value="InterPro"/>
</dbReference>
<dbReference type="InterPro" id="IPR002730">
    <property type="entry name" value="Rpp29/RNP1"/>
</dbReference>
<dbReference type="Proteomes" id="UP000095038">
    <property type="component" value="Unassembled WGS sequence"/>
</dbReference>
<dbReference type="GO" id="GO:0006364">
    <property type="term" value="P:rRNA processing"/>
    <property type="evidence" value="ECO:0007669"/>
    <property type="project" value="TreeGrafter"/>
</dbReference>
<feature type="region of interest" description="Disordered" evidence="3">
    <location>
        <begin position="56"/>
        <end position="84"/>
    </location>
</feature>
<reference evidence="5" key="1">
    <citation type="submission" date="2016-05" db="EMBL/GenBank/DDBJ databases">
        <title>Comparative genomics of biotechnologically important yeasts.</title>
        <authorList>
            <consortium name="DOE Joint Genome Institute"/>
            <person name="Riley R."/>
            <person name="Haridas S."/>
            <person name="Wolfe K.H."/>
            <person name="Lopes M.R."/>
            <person name="Hittinger C.T."/>
            <person name="Goker M."/>
            <person name="Salamov A."/>
            <person name="Wisecaver J."/>
            <person name="Long T.M."/>
            <person name="Aerts A.L."/>
            <person name="Barry K."/>
            <person name="Choi C."/>
            <person name="Clum A."/>
            <person name="Coughlan A.Y."/>
            <person name="Deshpande S."/>
            <person name="Douglass A.P."/>
            <person name="Hanson S.J."/>
            <person name="Klenk H.-P."/>
            <person name="Labutti K."/>
            <person name="Lapidus A."/>
            <person name="Lindquist E."/>
            <person name="Lipzen A."/>
            <person name="Meier-Kolthoff J.P."/>
            <person name="Ohm R.A."/>
            <person name="Otillar R.P."/>
            <person name="Pangilinan J."/>
            <person name="Peng Y."/>
            <person name="Rokas A."/>
            <person name="Rosa C.A."/>
            <person name="Scheuner C."/>
            <person name="Sibirny A.A."/>
            <person name="Slot J.C."/>
            <person name="Stielow J.B."/>
            <person name="Sun H."/>
            <person name="Kurtzman C.P."/>
            <person name="Blackwell M."/>
            <person name="Grigoriev I.V."/>
            <person name="Jeffries T.W."/>
        </authorList>
    </citation>
    <scope>NUCLEOTIDE SEQUENCE [LARGE SCALE GENOMIC DNA]</scope>
    <source>
        <strain evidence="5">DSM 1968</strain>
    </source>
</reference>
<feature type="region of interest" description="Disordered" evidence="3">
    <location>
        <begin position="1"/>
        <end position="33"/>
    </location>
</feature>
<dbReference type="InterPro" id="IPR023534">
    <property type="entry name" value="Rof/RNase_P-like"/>
</dbReference>
<dbReference type="InterPro" id="IPR036980">
    <property type="entry name" value="RNase_P/MRP_Rpp29_sf"/>
</dbReference>
<dbReference type="GO" id="GO:0000172">
    <property type="term" value="C:ribonuclease MRP complex"/>
    <property type="evidence" value="ECO:0007669"/>
    <property type="project" value="InterPro"/>
</dbReference>
<dbReference type="Gene3D" id="2.30.30.210">
    <property type="entry name" value="Ribonuclease P/MRP, subunit p29"/>
    <property type="match status" value="1"/>
</dbReference>
<evidence type="ECO:0000313" key="5">
    <source>
        <dbReference type="Proteomes" id="UP000095038"/>
    </source>
</evidence>
<dbReference type="PANTHER" id="PTHR13348:SF0">
    <property type="entry name" value="RIBONUCLEASE P PROTEIN SUBUNIT P29"/>
    <property type="match status" value="1"/>
</dbReference>
<dbReference type="FunCoup" id="A0A1D2VN08">
    <property type="interactions" value="216"/>
</dbReference>
<name>A0A1D2VN08_9ASCO</name>
<dbReference type="InParanoid" id="A0A1D2VN08"/>
<comment type="similarity">
    <text evidence="2">Belongs to the eukaryotic/archaeal RNase P protein component 1 family.</text>
</comment>